<keyword evidence="3" id="KW-1185">Reference proteome</keyword>
<name>A0ABY5TQQ3_9GAMM</name>
<protein>
    <submittedName>
        <fullName evidence="2">MmoB/DmpM family protein</fullName>
    </submittedName>
</protein>
<reference evidence="2" key="1">
    <citation type="submission" date="2022-08" db="EMBL/GenBank/DDBJ databases">
        <title>Catabolic pathway analysis in culturable SAR92 clade bacteria reveals their overlooked roles in DMSP degradation in coastal seas.</title>
        <authorList>
            <person name="He X."/>
            <person name="Zhang X."/>
            <person name="Zhang Y."/>
        </authorList>
    </citation>
    <scope>NUCLEOTIDE SEQUENCE</scope>
    <source>
        <strain evidence="2">H455</strain>
    </source>
</reference>
<dbReference type="InterPro" id="IPR036889">
    <property type="entry name" value="mOase_MmoB_DmpM_sf"/>
</dbReference>
<dbReference type="Gene3D" id="3.90.56.10">
    <property type="entry name" value="Monooxygenase component MmoB/DmpM"/>
    <property type="match status" value="1"/>
</dbReference>
<comment type="similarity">
    <text evidence="1">Belongs to the TmoD/XamoD family.</text>
</comment>
<evidence type="ECO:0000256" key="1">
    <source>
        <dbReference type="ARBA" id="ARBA00006313"/>
    </source>
</evidence>
<dbReference type="SUPFAM" id="SSF56029">
    <property type="entry name" value="Monooxygenase (hydroxylase) regulatory protein"/>
    <property type="match status" value="1"/>
</dbReference>
<dbReference type="Pfam" id="PF02406">
    <property type="entry name" value="MmoB_DmpM"/>
    <property type="match status" value="1"/>
</dbReference>
<dbReference type="EMBL" id="CP103416">
    <property type="protein sequence ID" value="UVW35421.1"/>
    <property type="molecule type" value="Genomic_DNA"/>
</dbReference>
<accession>A0ABY5TQQ3</accession>
<dbReference type="Proteomes" id="UP001059934">
    <property type="component" value="Chromosome"/>
</dbReference>
<sequence length="89" mass="10327">MSRVQIAFQDNDESRYIVAAIEQDNTTAVVHYEPAMIRVENEGSLIINRDTVSEQIGMEWDVQSLHINLITLTGHIDEDDDYFKIMWNN</sequence>
<dbReference type="InterPro" id="IPR003454">
    <property type="entry name" value="MOase_MmoB_DmpM"/>
</dbReference>
<evidence type="ECO:0000313" key="2">
    <source>
        <dbReference type="EMBL" id="UVW35421.1"/>
    </source>
</evidence>
<proteinExistence type="inferred from homology"/>
<evidence type="ECO:0000313" key="3">
    <source>
        <dbReference type="Proteomes" id="UP001059934"/>
    </source>
</evidence>
<gene>
    <name evidence="2" type="ORF">NYF23_02140</name>
</gene>
<organism evidence="2 3">
    <name type="scientific">SAR92 clade bacterium H455</name>
    <dbReference type="NCBI Taxonomy" id="2974818"/>
    <lineage>
        <taxon>Bacteria</taxon>
        <taxon>Pseudomonadati</taxon>
        <taxon>Pseudomonadota</taxon>
        <taxon>Gammaproteobacteria</taxon>
        <taxon>Cellvibrionales</taxon>
        <taxon>Porticoccaceae</taxon>
        <taxon>SAR92 clade</taxon>
    </lineage>
</organism>